<feature type="coiled-coil region" evidence="1">
    <location>
        <begin position="225"/>
        <end position="259"/>
    </location>
</feature>
<sequence>MAPANHAEAMSVLLESAEFSDLILACQDQEFLVHRAIVCPHSAFFSKSCSGDFKEASSKRIELKEDDPATVKRMVSYMYTFDYEDEKNQSLKSDDRSSVSPEEGEEAVEITSVKSDIVSDHNENQPALVSSVRVYAIADKYGIPPLKELARQRFCDWAETNWLHEDFCSIAQEIFSSTPHNDRGLRDVVVQIVAMHANDLIQKDEFRSLVEEVGDLGLGILCQVLKQHSEKVLDLDSRIEELEAETEMLKAQVEEREQKLSRQTSETELMRPLAACIRKIIAAAKWSRSYHQNATRYKGFRYPEQGIDRDDGGLRFQDDETYLWSTAKAPPSVSWGTILQALFETDGQPQKHTPPHHRDHPRRTRIDVREEQGLLYDVLVRGLSLYFGLDFRGNFDRDRDFAELEGLSPDI</sequence>
<dbReference type="SMART" id="SM00225">
    <property type="entry name" value="BTB"/>
    <property type="match status" value="1"/>
</dbReference>
<dbReference type="InterPro" id="IPR011333">
    <property type="entry name" value="SKP1/BTB/POZ_sf"/>
</dbReference>
<dbReference type="OrthoDB" id="4151551at2759"/>
<dbReference type="AlphaFoldDB" id="A0A178D8W7"/>
<dbReference type="Proteomes" id="UP000185904">
    <property type="component" value="Unassembled WGS sequence"/>
</dbReference>
<keyword evidence="4" id="KW-1185">Reference proteome</keyword>
<dbReference type="PANTHER" id="PTHR47843:SF5">
    <property type="entry name" value="BTB_POZ DOMAIN PROTEIN"/>
    <property type="match status" value="1"/>
</dbReference>
<dbReference type="EMBL" id="LVCJ01000011">
    <property type="protein sequence ID" value="OAL38196.1"/>
    <property type="molecule type" value="Genomic_DNA"/>
</dbReference>
<reference evidence="3 4" key="1">
    <citation type="submission" date="2016-03" db="EMBL/GenBank/DDBJ databases">
        <title>The draft genome sequence of Fonsecaea nubica causative agent of cutaneous subcutaneous infection in human host.</title>
        <authorList>
            <person name="Costa F."/>
            <person name="Sybren D.H."/>
            <person name="Raittz R.T."/>
            <person name="Weiss V.A."/>
            <person name="Leao A.C."/>
            <person name="Gomes R."/>
            <person name="De Souza E.M."/>
            <person name="Pedrosa F.O."/>
            <person name="Steffens M.B."/>
            <person name="Bombassaro A."/>
            <person name="Tadra-Sfeir M.Z."/>
            <person name="Moreno L.F."/>
            <person name="Najafzadeh M.J."/>
            <person name="Felipe M.S."/>
            <person name="Teixeira M."/>
            <person name="Sun J."/>
            <person name="Xi L."/>
            <person name="Castro M.A."/>
            <person name="Vicente V.A."/>
        </authorList>
    </citation>
    <scope>NUCLEOTIDE SEQUENCE [LARGE SCALE GENOMIC DNA]</scope>
    <source>
        <strain evidence="3 4">CBS 269.64</strain>
    </source>
</reference>
<dbReference type="Pfam" id="PF00651">
    <property type="entry name" value="BTB"/>
    <property type="match status" value="1"/>
</dbReference>
<dbReference type="InterPro" id="IPR000210">
    <property type="entry name" value="BTB/POZ_dom"/>
</dbReference>
<evidence type="ECO:0000259" key="2">
    <source>
        <dbReference type="PROSITE" id="PS50097"/>
    </source>
</evidence>
<accession>A0A178D8W7</accession>
<proteinExistence type="predicted"/>
<keyword evidence="1" id="KW-0175">Coiled coil</keyword>
<dbReference type="RefSeq" id="XP_022503208.1">
    <property type="nucleotide sequence ID" value="XM_022640952.1"/>
</dbReference>
<name>A0A178D8W7_9EURO</name>
<evidence type="ECO:0000313" key="4">
    <source>
        <dbReference type="Proteomes" id="UP000185904"/>
    </source>
</evidence>
<gene>
    <name evidence="3" type="ORF">AYO20_02648</name>
</gene>
<comment type="caution">
    <text evidence="3">The sequence shown here is derived from an EMBL/GenBank/DDBJ whole genome shotgun (WGS) entry which is preliminary data.</text>
</comment>
<dbReference type="PANTHER" id="PTHR47843">
    <property type="entry name" value="BTB DOMAIN-CONTAINING PROTEIN-RELATED"/>
    <property type="match status" value="1"/>
</dbReference>
<dbReference type="GeneID" id="34586071"/>
<dbReference type="Gene3D" id="3.30.710.10">
    <property type="entry name" value="Potassium Channel Kv1.1, Chain A"/>
    <property type="match status" value="1"/>
</dbReference>
<dbReference type="SUPFAM" id="SSF54695">
    <property type="entry name" value="POZ domain"/>
    <property type="match status" value="1"/>
</dbReference>
<evidence type="ECO:0000313" key="3">
    <source>
        <dbReference type="EMBL" id="OAL38196.1"/>
    </source>
</evidence>
<protein>
    <recommendedName>
        <fullName evidence="2">BTB domain-containing protein</fullName>
    </recommendedName>
</protein>
<dbReference type="PROSITE" id="PS50097">
    <property type="entry name" value="BTB"/>
    <property type="match status" value="1"/>
</dbReference>
<evidence type="ECO:0000256" key="1">
    <source>
        <dbReference type="SAM" id="Coils"/>
    </source>
</evidence>
<organism evidence="3 4">
    <name type="scientific">Fonsecaea nubica</name>
    <dbReference type="NCBI Taxonomy" id="856822"/>
    <lineage>
        <taxon>Eukaryota</taxon>
        <taxon>Fungi</taxon>
        <taxon>Dikarya</taxon>
        <taxon>Ascomycota</taxon>
        <taxon>Pezizomycotina</taxon>
        <taxon>Eurotiomycetes</taxon>
        <taxon>Chaetothyriomycetidae</taxon>
        <taxon>Chaetothyriales</taxon>
        <taxon>Herpotrichiellaceae</taxon>
        <taxon>Fonsecaea</taxon>
    </lineage>
</organism>
<feature type="domain" description="BTB" evidence="2">
    <location>
        <begin position="20"/>
        <end position="87"/>
    </location>
</feature>